<organism evidence="5 6">
    <name type="scientific">Bacillus safensis</name>
    <dbReference type="NCBI Taxonomy" id="561879"/>
    <lineage>
        <taxon>Bacteria</taxon>
        <taxon>Bacillati</taxon>
        <taxon>Bacillota</taxon>
        <taxon>Bacilli</taxon>
        <taxon>Bacillales</taxon>
        <taxon>Bacillaceae</taxon>
        <taxon>Bacillus</taxon>
    </lineage>
</organism>
<dbReference type="InterPro" id="IPR023120">
    <property type="entry name" value="WHTH_transcript_rep_HrcA_IDD"/>
</dbReference>
<evidence type="ECO:0000259" key="4">
    <source>
        <dbReference type="Pfam" id="PF01628"/>
    </source>
</evidence>
<dbReference type="InterPro" id="IPR021153">
    <property type="entry name" value="HrcA_C"/>
</dbReference>
<dbReference type="EMBL" id="AP021906">
    <property type="protein sequence ID" value="BBP90844.1"/>
    <property type="molecule type" value="Genomic_DNA"/>
</dbReference>
<dbReference type="Proteomes" id="UP000464658">
    <property type="component" value="Chromosome"/>
</dbReference>
<keyword evidence="1" id="KW-0678">Repressor</keyword>
<dbReference type="InterPro" id="IPR029016">
    <property type="entry name" value="GAF-like_dom_sf"/>
</dbReference>
<dbReference type="AlphaFoldDB" id="A0A5S9MFC7"/>
<dbReference type="SUPFAM" id="SSF55781">
    <property type="entry name" value="GAF domain-like"/>
    <property type="match status" value="1"/>
</dbReference>
<keyword evidence="3" id="KW-0804">Transcription</keyword>
<evidence type="ECO:0000256" key="2">
    <source>
        <dbReference type="ARBA" id="ARBA00023015"/>
    </source>
</evidence>
<accession>A0A5S9MFC7</accession>
<evidence type="ECO:0000256" key="1">
    <source>
        <dbReference type="ARBA" id="ARBA00022491"/>
    </source>
</evidence>
<evidence type="ECO:0000313" key="6">
    <source>
        <dbReference type="Proteomes" id="UP000464658"/>
    </source>
</evidence>
<dbReference type="Pfam" id="PF01628">
    <property type="entry name" value="HrcA"/>
    <property type="match status" value="1"/>
</dbReference>
<protein>
    <recommendedName>
        <fullName evidence="4">Heat-inducible transcription repressor HrcA C-terminal domain-containing protein</fullName>
    </recommendedName>
</protein>
<dbReference type="GO" id="GO:0003677">
    <property type="term" value="F:DNA binding"/>
    <property type="evidence" value="ECO:0007669"/>
    <property type="project" value="InterPro"/>
</dbReference>
<dbReference type="PANTHER" id="PTHR34824:SF1">
    <property type="entry name" value="HEAT-INDUCIBLE TRANSCRIPTION REPRESSOR HRCA"/>
    <property type="match status" value="1"/>
</dbReference>
<keyword evidence="2" id="KW-0805">Transcription regulation</keyword>
<proteinExistence type="predicted"/>
<reference evidence="5 6" key="1">
    <citation type="submission" date="2019-12" db="EMBL/GenBank/DDBJ databases">
        <title>Full genome sequence of a Bacillus safensis strain isolated from commercially available natto in Indonesia.</title>
        <authorList>
            <person name="Yoshida M."/>
            <person name="Uomi M."/>
            <person name="Waturangi D."/>
            <person name="Ekaputri J.J."/>
            <person name="Setiamarga D.H.E."/>
        </authorList>
    </citation>
    <scope>NUCLEOTIDE SEQUENCE [LARGE SCALE GENOMIC DNA]</scope>
    <source>
        <strain evidence="5 6">IDN1</strain>
    </source>
</reference>
<feature type="domain" description="Heat-inducible transcription repressor HrcA C-terminal" evidence="4">
    <location>
        <begin position="18"/>
        <end position="124"/>
    </location>
</feature>
<evidence type="ECO:0000313" key="5">
    <source>
        <dbReference type="EMBL" id="BBP90844.1"/>
    </source>
</evidence>
<dbReference type="PANTHER" id="PTHR34824">
    <property type="entry name" value="HEAT-INDUCIBLE TRANSCRIPTION REPRESSOR HRCA"/>
    <property type="match status" value="1"/>
</dbReference>
<dbReference type="GO" id="GO:0045892">
    <property type="term" value="P:negative regulation of DNA-templated transcription"/>
    <property type="evidence" value="ECO:0007669"/>
    <property type="project" value="TreeGrafter"/>
</dbReference>
<sequence>MCSSSRRLFRRKKKFELEKTVQKSAEILSDLTNYTSIVLGPKLSENRLKQIQLVPVQPNKAVAIMITDSGHVENKTITFSEHLDVSDIEKLMNILNSRLAGVPMDQLKDRMYKEVVMLLRTHLKDYDHIFRCARQYIYIDSK</sequence>
<gene>
    <name evidence="5" type="ORF">BsIDN1_44620</name>
</gene>
<name>A0A5S9MFC7_BACIA</name>
<evidence type="ECO:0000256" key="3">
    <source>
        <dbReference type="ARBA" id="ARBA00023163"/>
    </source>
</evidence>
<dbReference type="InterPro" id="IPR002571">
    <property type="entry name" value="HrcA"/>
</dbReference>
<dbReference type="Gene3D" id="3.30.450.40">
    <property type="match status" value="1"/>
</dbReference>
<dbReference type="Gene3D" id="3.30.390.60">
    <property type="entry name" value="Heat-inducible transcription repressor hrca homolog, domain 3"/>
    <property type="match status" value="1"/>
</dbReference>